<accession>A0A437CFE4</accession>
<dbReference type="AlphaFoldDB" id="A0A437CFE4"/>
<feature type="domain" description="Sushi" evidence="7">
    <location>
        <begin position="147"/>
        <end position="209"/>
    </location>
</feature>
<feature type="disulfide bond" evidence="5">
    <location>
        <begin position="88"/>
        <end position="131"/>
    </location>
</feature>
<keyword evidence="9" id="KW-1185">Reference proteome</keyword>
<evidence type="ECO:0000313" key="9">
    <source>
        <dbReference type="Proteomes" id="UP000283210"/>
    </source>
</evidence>
<dbReference type="SUPFAM" id="SSF57535">
    <property type="entry name" value="Complement control module/SCR domain"/>
    <property type="match status" value="4"/>
</dbReference>
<evidence type="ECO:0000313" key="8">
    <source>
        <dbReference type="EMBL" id="RVE61569.1"/>
    </source>
</evidence>
<name>A0A437CFE4_ORYJA</name>
<evidence type="ECO:0000256" key="3">
    <source>
        <dbReference type="ARBA" id="ARBA00022729"/>
    </source>
</evidence>
<gene>
    <name evidence="8" type="ORF">OJAV_G00171920</name>
</gene>
<dbReference type="PANTHER" id="PTHR45785">
    <property type="entry name" value="COMPLEMENT FACTOR H-RELATED"/>
    <property type="match status" value="1"/>
</dbReference>
<dbReference type="EMBL" id="CM012453">
    <property type="protein sequence ID" value="RVE61569.1"/>
    <property type="molecule type" value="Genomic_DNA"/>
</dbReference>
<dbReference type="CDD" id="cd00033">
    <property type="entry name" value="CCP"/>
    <property type="match status" value="3"/>
</dbReference>
<evidence type="ECO:0000256" key="4">
    <source>
        <dbReference type="ARBA" id="ARBA00023157"/>
    </source>
</evidence>
<feature type="domain" description="Sushi" evidence="7">
    <location>
        <begin position="86"/>
        <end position="144"/>
    </location>
</feature>
<proteinExistence type="predicted"/>
<keyword evidence="4 5" id="KW-1015">Disulfide bond</keyword>
<dbReference type="InterPro" id="IPR000436">
    <property type="entry name" value="Sushi_SCR_CCP_dom"/>
</dbReference>
<evidence type="ECO:0000256" key="5">
    <source>
        <dbReference type="PROSITE-ProRule" id="PRU00302"/>
    </source>
</evidence>
<dbReference type="OrthoDB" id="9984531at2759"/>
<protein>
    <recommendedName>
        <fullName evidence="7">Sushi domain-containing protein</fullName>
    </recommendedName>
</protein>
<feature type="domain" description="Sushi" evidence="7">
    <location>
        <begin position="226"/>
        <end position="279"/>
    </location>
</feature>
<dbReference type="InterPro" id="IPR035976">
    <property type="entry name" value="Sushi/SCR/CCP_sf"/>
</dbReference>
<keyword evidence="2 5" id="KW-0768">Sushi</keyword>
<feature type="chain" id="PRO_5019252509" description="Sushi domain-containing protein" evidence="6">
    <location>
        <begin position="21"/>
        <end position="344"/>
    </location>
</feature>
<reference evidence="8 9" key="1">
    <citation type="submission" date="2018-11" db="EMBL/GenBank/DDBJ databases">
        <authorList>
            <person name="Lopez-Roques C."/>
            <person name="Donnadieu C."/>
            <person name="Bouchez O."/>
            <person name="Klopp C."/>
            <person name="Cabau C."/>
            <person name="Zahm M."/>
        </authorList>
    </citation>
    <scope>NUCLEOTIDE SEQUENCE [LARGE SCALE GENOMIC DNA]</scope>
    <source>
        <strain evidence="8">RS831</strain>
        <tissue evidence="8">Whole body</tissue>
    </source>
</reference>
<dbReference type="Gene3D" id="2.10.70.10">
    <property type="entry name" value="Complement Module, domain 1"/>
    <property type="match status" value="4"/>
</dbReference>
<dbReference type="Proteomes" id="UP000283210">
    <property type="component" value="Chromosome 17"/>
</dbReference>
<evidence type="ECO:0000259" key="7">
    <source>
        <dbReference type="PROSITE" id="PS50923"/>
    </source>
</evidence>
<dbReference type="PANTHER" id="PTHR45785:SF2">
    <property type="entry name" value="COMPLEMENT FACTOR H-RELATED"/>
    <property type="match status" value="1"/>
</dbReference>
<dbReference type="InterPro" id="IPR051503">
    <property type="entry name" value="ComplSys_Reg/VirEntry_Med"/>
</dbReference>
<feature type="domain" description="Sushi" evidence="7">
    <location>
        <begin position="25"/>
        <end position="84"/>
    </location>
</feature>
<evidence type="ECO:0000256" key="1">
    <source>
        <dbReference type="ARBA" id="ARBA00004328"/>
    </source>
</evidence>
<sequence length="344" mass="38916">MWLSYCSFALLVWLPGILHANEPPQVCSAPKLEKGYTVPMKDSYQQNEKITYACENGYKPAVEGWWAESICGNGRWSPQPLCIENSSCIPPTVINEKYEENSKPWYENGGRKRIQCNEGYDHRNYVATALCVNGNWTVVPVCEKSKAACTEPPKIPYAVIINREYQEVFPVSSEVTYQCKDDYVTEEGAKNKTIVCVSGNWTEIPTCIYSPESNKDNKKPAFVPVENCGELPVVKNGVVDQSENLALRVRCQEFYKLDGPEKVVCYSNNKWSEVPVCKANFCSVDTAAYKDLEPDGVKYIINGYEKELKCKDIFLYENHRVARCKNGKATVSKCCNRLQIYTGC</sequence>
<dbReference type="Pfam" id="PF00084">
    <property type="entry name" value="Sushi"/>
    <property type="match status" value="3"/>
</dbReference>
<dbReference type="PROSITE" id="PS50923">
    <property type="entry name" value="SUSHI"/>
    <property type="match status" value="4"/>
</dbReference>
<keyword evidence="3 6" id="KW-0732">Signal</keyword>
<comment type="subcellular location">
    <subcellularLocation>
        <location evidence="1">Virion</location>
    </subcellularLocation>
</comment>
<comment type="caution">
    <text evidence="5">Lacks conserved residue(s) required for the propagation of feature annotation.</text>
</comment>
<feature type="signal peptide" evidence="6">
    <location>
        <begin position="1"/>
        <end position="20"/>
    </location>
</feature>
<evidence type="ECO:0000256" key="2">
    <source>
        <dbReference type="ARBA" id="ARBA00022659"/>
    </source>
</evidence>
<dbReference type="SMART" id="SM00032">
    <property type="entry name" value="CCP"/>
    <property type="match status" value="4"/>
</dbReference>
<organism evidence="8 9">
    <name type="scientific">Oryzias javanicus</name>
    <name type="common">Javanese ricefish</name>
    <name type="synonym">Aplocheilus javanicus</name>
    <dbReference type="NCBI Taxonomy" id="123683"/>
    <lineage>
        <taxon>Eukaryota</taxon>
        <taxon>Metazoa</taxon>
        <taxon>Chordata</taxon>
        <taxon>Craniata</taxon>
        <taxon>Vertebrata</taxon>
        <taxon>Euteleostomi</taxon>
        <taxon>Actinopterygii</taxon>
        <taxon>Neopterygii</taxon>
        <taxon>Teleostei</taxon>
        <taxon>Neoteleostei</taxon>
        <taxon>Acanthomorphata</taxon>
        <taxon>Ovalentaria</taxon>
        <taxon>Atherinomorphae</taxon>
        <taxon>Beloniformes</taxon>
        <taxon>Adrianichthyidae</taxon>
        <taxon>Oryziinae</taxon>
        <taxon>Oryzias</taxon>
    </lineage>
</organism>
<reference evidence="8 9" key="2">
    <citation type="submission" date="2019-01" db="EMBL/GenBank/DDBJ databases">
        <title>A chromosome length genome reference of the Java medaka (oryzias javanicus).</title>
        <authorList>
            <person name="Herpin A."/>
            <person name="Takehana Y."/>
            <person name="Naruse K."/>
            <person name="Ansai S."/>
            <person name="Kawaguchi M."/>
        </authorList>
    </citation>
    <scope>NUCLEOTIDE SEQUENCE [LARGE SCALE GENOMIC DNA]</scope>
    <source>
        <strain evidence="8">RS831</strain>
        <tissue evidence="8">Whole body</tissue>
    </source>
</reference>
<evidence type="ECO:0000256" key="6">
    <source>
        <dbReference type="SAM" id="SignalP"/>
    </source>
</evidence>